<organism evidence="2 3">
    <name type="scientific">Dongia sedimenti</name>
    <dbReference type="NCBI Taxonomy" id="3064282"/>
    <lineage>
        <taxon>Bacteria</taxon>
        <taxon>Pseudomonadati</taxon>
        <taxon>Pseudomonadota</taxon>
        <taxon>Alphaproteobacteria</taxon>
        <taxon>Rhodospirillales</taxon>
        <taxon>Dongiaceae</taxon>
        <taxon>Dongia</taxon>
    </lineage>
</organism>
<dbReference type="InterPro" id="IPR018640">
    <property type="entry name" value="DUF2063"/>
</dbReference>
<accession>A0ABU0YMG7</accession>
<dbReference type="Gene3D" id="1.10.150.690">
    <property type="entry name" value="DUF2063"/>
    <property type="match status" value="1"/>
</dbReference>
<protein>
    <submittedName>
        <fullName evidence="2">DNA-binding domain-containing protein</fullName>
    </submittedName>
</protein>
<dbReference type="InterPro" id="IPR044922">
    <property type="entry name" value="DUF2063_N_sf"/>
</dbReference>
<dbReference type="Pfam" id="PF09836">
    <property type="entry name" value="DUF2063"/>
    <property type="match status" value="1"/>
</dbReference>
<evidence type="ECO:0000313" key="3">
    <source>
        <dbReference type="Proteomes" id="UP001230156"/>
    </source>
</evidence>
<reference evidence="3" key="1">
    <citation type="submission" date="2023-08" db="EMBL/GenBank/DDBJ databases">
        <title>Rhodospirillaceae gen. nov., a novel taxon isolated from the Yangtze River Yuezi River estuary sludge.</title>
        <authorList>
            <person name="Ruan L."/>
        </authorList>
    </citation>
    <scope>NUCLEOTIDE SEQUENCE [LARGE SCALE GENOMIC DNA]</scope>
    <source>
        <strain evidence="3">R-7</strain>
    </source>
</reference>
<evidence type="ECO:0000313" key="2">
    <source>
        <dbReference type="EMBL" id="MDQ7248340.1"/>
    </source>
</evidence>
<evidence type="ECO:0000259" key="1">
    <source>
        <dbReference type="Pfam" id="PF09836"/>
    </source>
</evidence>
<proteinExistence type="predicted"/>
<gene>
    <name evidence="2" type="ORF">Q8A70_11720</name>
</gene>
<keyword evidence="2" id="KW-0238">DNA-binding</keyword>
<dbReference type="RefSeq" id="WP_379955795.1">
    <property type="nucleotide sequence ID" value="NZ_JAUYVI010000003.1"/>
</dbReference>
<feature type="domain" description="Putative DNA-binding" evidence="1">
    <location>
        <begin position="4"/>
        <end position="96"/>
    </location>
</feature>
<dbReference type="Proteomes" id="UP001230156">
    <property type="component" value="Unassembled WGS sequence"/>
</dbReference>
<name>A0ABU0YMG7_9PROT</name>
<dbReference type="EMBL" id="JAUYVI010000003">
    <property type="protein sequence ID" value="MDQ7248340.1"/>
    <property type="molecule type" value="Genomic_DNA"/>
</dbReference>
<dbReference type="GO" id="GO:0003677">
    <property type="term" value="F:DNA binding"/>
    <property type="evidence" value="ECO:0007669"/>
    <property type="project" value="UniProtKB-KW"/>
</dbReference>
<comment type="caution">
    <text evidence="2">The sequence shown here is derived from an EMBL/GenBank/DDBJ whole genome shotgun (WGS) entry which is preliminary data.</text>
</comment>
<keyword evidence="3" id="KW-1185">Reference proteome</keyword>
<sequence length="232" mass="24862">MLAELQRDFARAVRGDALAVARLGIDPTGLNAERRLAVYRNHHRLSLAAALAANFPTVEKVIGEAAFQALALSFLAIDPPRDPRVAEYGRGFPAFLESDPRARRLVYLGDVASLDWAHNIAERADDLPTFGAAHLAQMDSAHLEALRLRPHPSLTLLRSLYPLLKIRDVAAGREEGASLDAGGVDLMIWRKAGAVTCVALDAAAIGFVTALAAGRPLAELVLGDAFLAPQSF</sequence>